<dbReference type="GO" id="GO:0015074">
    <property type="term" value="P:DNA integration"/>
    <property type="evidence" value="ECO:0007669"/>
    <property type="project" value="InterPro"/>
</dbReference>
<sequence>EPERRGPRRASSQHWKTFVRNHAQSIVACDFLVVVTARFRILYVFLVMELGTRRIVHCNVTTHPTAEWTLQQFREAIPCDHSYRFVIRDRDSIFSAEVDEQLKAFGLRVLRTPARAPQANARCERLVGTVRRECLDFMIPFSEAHLQRILKEWVRHYNQGRPHLSLGPGIPEPVTLEIHPRPRDERFFSKEYRVTSRRILGGLHHEYTWERMAA</sequence>
<dbReference type="InterPro" id="IPR012337">
    <property type="entry name" value="RNaseH-like_sf"/>
</dbReference>
<organism evidence="2 3">
    <name type="scientific">Candidatus Acidiferrum panamense</name>
    <dbReference type="NCBI Taxonomy" id="2741543"/>
    <lineage>
        <taxon>Bacteria</taxon>
        <taxon>Pseudomonadati</taxon>
        <taxon>Acidobacteriota</taxon>
        <taxon>Terriglobia</taxon>
        <taxon>Candidatus Acidiferrales</taxon>
        <taxon>Candidatus Acidiferrum</taxon>
    </lineage>
</organism>
<dbReference type="Proteomes" id="UP000567293">
    <property type="component" value="Unassembled WGS sequence"/>
</dbReference>
<dbReference type="PROSITE" id="PS50994">
    <property type="entry name" value="INTEGRASE"/>
    <property type="match status" value="1"/>
</dbReference>
<dbReference type="InterPro" id="IPR050900">
    <property type="entry name" value="Transposase_IS3/IS150/IS904"/>
</dbReference>
<dbReference type="AlphaFoldDB" id="A0A7V8SXS4"/>
<feature type="domain" description="Integrase catalytic" evidence="1">
    <location>
        <begin position="20"/>
        <end position="179"/>
    </location>
</feature>
<proteinExistence type="predicted"/>
<evidence type="ECO:0000313" key="3">
    <source>
        <dbReference type="Proteomes" id="UP000567293"/>
    </source>
</evidence>
<dbReference type="PANTHER" id="PTHR46889:SF4">
    <property type="entry name" value="TRANSPOSASE INSO FOR INSERTION SEQUENCE ELEMENT IS911B-RELATED"/>
    <property type="match status" value="1"/>
</dbReference>
<accession>A0A7V8SXS4</accession>
<reference evidence="2" key="1">
    <citation type="submission" date="2020-06" db="EMBL/GenBank/DDBJ databases">
        <title>Legume-microbial interactions unlock mineral nutrients during tropical forest succession.</title>
        <authorList>
            <person name="Epihov D.Z."/>
        </authorList>
    </citation>
    <scope>NUCLEOTIDE SEQUENCE [LARGE SCALE GENOMIC DNA]</scope>
    <source>
        <strain evidence="2">Pan2503</strain>
    </source>
</reference>
<dbReference type="PANTHER" id="PTHR46889">
    <property type="entry name" value="TRANSPOSASE INSF FOR INSERTION SEQUENCE IS3B-RELATED"/>
    <property type="match status" value="1"/>
</dbReference>
<dbReference type="InterPro" id="IPR001584">
    <property type="entry name" value="Integrase_cat-core"/>
</dbReference>
<feature type="non-terminal residue" evidence="2">
    <location>
        <position position="1"/>
    </location>
</feature>
<evidence type="ECO:0000313" key="2">
    <source>
        <dbReference type="EMBL" id="MBA0085982.1"/>
    </source>
</evidence>
<protein>
    <submittedName>
        <fullName evidence="2">Transposase</fullName>
    </submittedName>
</protein>
<gene>
    <name evidence="2" type="ORF">HRJ53_13370</name>
</gene>
<dbReference type="Pfam" id="PF13683">
    <property type="entry name" value="rve_3"/>
    <property type="match status" value="1"/>
</dbReference>
<evidence type="ECO:0000259" key="1">
    <source>
        <dbReference type="PROSITE" id="PS50994"/>
    </source>
</evidence>
<keyword evidence="3" id="KW-1185">Reference proteome</keyword>
<dbReference type="GO" id="GO:0003676">
    <property type="term" value="F:nucleic acid binding"/>
    <property type="evidence" value="ECO:0007669"/>
    <property type="project" value="InterPro"/>
</dbReference>
<dbReference type="EMBL" id="JACDQQ010001299">
    <property type="protein sequence ID" value="MBA0085982.1"/>
    <property type="molecule type" value="Genomic_DNA"/>
</dbReference>
<dbReference type="Gene3D" id="3.30.420.10">
    <property type="entry name" value="Ribonuclease H-like superfamily/Ribonuclease H"/>
    <property type="match status" value="1"/>
</dbReference>
<comment type="caution">
    <text evidence="2">The sequence shown here is derived from an EMBL/GenBank/DDBJ whole genome shotgun (WGS) entry which is preliminary data.</text>
</comment>
<name>A0A7V8SXS4_9BACT</name>
<dbReference type="SUPFAM" id="SSF53098">
    <property type="entry name" value="Ribonuclease H-like"/>
    <property type="match status" value="1"/>
</dbReference>
<dbReference type="InterPro" id="IPR036397">
    <property type="entry name" value="RNaseH_sf"/>
</dbReference>